<dbReference type="EMBL" id="JAAVTK010000019">
    <property type="protein sequence ID" value="NKI91568.1"/>
    <property type="molecule type" value="Genomic_DNA"/>
</dbReference>
<evidence type="ECO:0008006" key="4">
    <source>
        <dbReference type="Google" id="ProtNLM"/>
    </source>
</evidence>
<evidence type="ECO:0000313" key="3">
    <source>
        <dbReference type="Proteomes" id="UP000717634"/>
    </source>
</evidence>
<gene>
    <name evidence="2" type="ORF">HBN54_004188</name>
</gene>
<comment type="caution">
    <text evidence="2">The sequence shown here is derived from an EMBL/GenBank/DDBJ whole genome shotgun (WGS) entry which is preliminary data.</text>
</comment>
<sequence>MHRYLLVALSLLPLATLAQTKKTLKPVVPADTIYFDQDWARTEIPDDRKYVRLIRYGADGLPTGTVRDYYLPSWKKQWEGKLVSEEPELASGLCSFWYESGKLKARGTYSRGQALGDYQQWRPDGTPVKCSSRLVEALPSEQSQIHSSSHGREMQHVFQAVLPSGTTSVLYRFDIRDEGQPPMSWNSAASLALGSMVSGLTLAQLSLQAMRTDARHQQDPTISTQCHYFITTDVEVASRFQQTDGQTPTSGSFLYQTSSTQHEIRPLTVPPGTRQVFFCVKNDNSFTAAIATLSVTAIVQECK</sequence>
<evidence type="ECO:0000256" key="1">
    <source>
        <dbReference type="SAM" id="SignalP"/>
    </source>
</evidence>
<accession>A0ABX1HQV3</accession>
<organism evidence="2 3">
    <name type="scientific">Hymenobacter artigasi</name>
    <dbReference type="NCBI Taxonomy" id="2719616"/>
    <lineage>
        <taxon>Bacteria</taxon>
        <taxon>Pseudomonadati</taxon>
        <taxon>Bacteroidota</taxon>
        <taxon>Cytophagia</taxon>
        <taxon>Cytophagales</taxon>
        <taxon>Hymenobacteraceae</taxon>
        <taxon>Hymenobacter</taxon>
    </lineage>
</organism>
<evidence type="ECO:0000313" key="2">
    <source>
        <dbReference type="EMBL" id="NKI91568.1"/>
    </source>
</evidence>
<name>A0ABX1HQV3_9BACT</name>
<dbReference type="Proteomes" id="UP000717634">
    <property type="component" value="Unassembled WGS sequence"/>
</dbReference>
<dbReference type="RefSeq" id="WP_168675132.1">
    <property type="nucleotide sequence ID" value="NZ_JAAVTK010000019.1"/>
</dbReference>
<reference evidence="2 3" key="1">
    <citation type="submission" date="2020-03" db="EMBL/GenBank/DDBJ databases">
        <title>Genomic Encyclopedia of Type Strains, Phase IV (KMG-V): Genome sequencing to study the core and pangenomes of soil and plant-associated prokaryotes.</title>
        <authorList>
            <person name="Whitman W."/>
        </authorList>
    </citation>
    <scope>NUCLEOTIDE SEQUENCE [LARGE SCALE GENOMIC DNA]</scope>
    <source>
        <strain evidence="2 3">1B</strain>
    </source>
</reference>
<feature type="chain" id="PRO_5047425846" description="MORN repeat variant" evidence="1">
    <location>
        <begin position="19"/>
        <end position="303"/>
    </location>
</feature>
<keyword evidence="1" id="KW-0732">Signal</keyword>
<feature type="signal peptide" evidence="1">
    <location>
        <begin position="1"/>
        <end position="18"/>
    </location>
</feature>
<proteinExistence type="predicted"/>
<keyword evidence="3" id="KW-1185">Reference proteome</keyword>
<protein>
    <recommendedName>
        <fullName evidence="4">MORN repeat variant</fullName>
    </recommendedName>
</protein>